<comment type="caution">
    <text evidence="6">The sequence shown here is derived from an EMBL/GenBank/DDBJ whole genome shotgun (WGS) entry which is preliminary data.</text>
</comment>
<dbReference type="EMBL" id="BQKB01000055">
    <property type="protein sequence ID" value="GJM53989.1"/>
    <property type="molecule type" value="Genomic_DNA"/>
</dbReference>
<dbReference type="InterPro" id="IPR036412">
    <property type="entry name" value="HAD-like_sf"/>
</dbReference>
<feature type="binding site" evidence="3">
    <location>
        <position position="32"/>
    </location>
    <ligand>
        <name>substrate</name>
    </ligand>
</feature>
<evidence type="ECO:0000256" key="5">
    <source>
        <dbReference type="PIRSR" id="PIRSR610972-4"/>
    </source>
</evidence>
<dbReference type="PANTHER" id="PTHR43481:SF4">
    <property type="entry name" value="GLYCEROL-1-PHOSPHATE PHOSPHOHYDROLASE 1-RELATED"/>
    <property type="match status" value="1"/>
</dbReference>
<dbReference type="SUPFAM" id="SSF56784">
    <property type="entry name" value="HAD-like"/>
    <property type="match status" value="1"/>
</dbReference>
<dbReference type="InterPro" id="IPR023198">
    <property type="entry name" value="PGP-like_dom2"/>
</dbReference>
<feature type="binding site" evidence="3">
    <location>
        <begin position="121"/>
        <end position="125"/>
    </location>
    <ligand>
        <name>substrate</name>
    </ligand>
</feature>
<evidence type="ECO:0000313" key="6">
    <source>
        <dbReference type="EMBL" id="GJM51481.1"/>
    </source>
</evidence>
<dbReference type="SFLD" id="SFLDS00003">
    <property type="entry name" value="Haloacid_Dehalogenase"/>
    <property type="match status" value="1"/>
</dbReference>
<dbReference type="NCBIfam" id="TIGR01509">
    <property type="entry name" value="HAD-SF-IA-v3"/>
    <property type="match status" value="1"/>
</dbReference>
<dbReference type="NCBIfam" id="TIGR01990">
    <property type="entry name" value="bPGM"/>
    <property type="match status" value="1"/>
</dbReference>
<feature type="site" description="Important for catalytic activity and assists the phosphoryl transfer reaction to Asp8 by balancing charge and orienting the reacting groups" evidence="5">
    <location>
        <position position="152"/>
    </location>
</feature>
<dbReference type="InterPro" id="IPR006439">
    <property type="entry name" value="HAD-SF_hydro_IA"/>
</dbReference>
<keyword evidence="4" id="KW-0460">Magnesium</keyword>
<evidence type="ECO:0000256" key="2">
    <source>
        <dbReference type="PIRSR" id="PIRSR610972-1"/>
    </source>
</evidence>
<gene>
    <name evidence="6" type="primary">pgmB</name>
    <name evidence="6" type="ORF">RCZ15_24540</name>
    <name evidence="7" type="ORF">RCZ16_23050</name>
</gene>
<dbReference type="NCBIfam" id="TIGR02009">
    <property type="entry name" value="PGMB-YQAB-SF"/>
    <property type="match status" value="1"/>
</dbReference>
<feature type="active site" description="Proton donor/acceptor" evidence="2">
    <location>
        <position position="18"/>
    </location>
</feature>
<dbReference type="Pfam" id="PF13419">
    <property type="entry name" value="HAD_2"/>
    <property type="match status" value="1"/>
</dbReference>
<evidence type="ECO:0000256" key="4">
    <source>
        <dbReference type="PIRSR" id="PIRSR610972-3"/>
    </source>
</evidence>
<feature type="binding site" evidence="4">
    <location>
        <position position="16"/>
    </location>
    <ligand>
        <name>Mg(2+)</name>
        <dbReference type="ChEBI" id="CHEBI:18420"/>
    </ligand>
</feature>
<evidence type="ECO:0000256" key="1">
    <source>
        <dbReference type="ARBA" id="ARBA00006171"/>
    </source>
</evidence>
<dbReference type="AlphaFoldDB" id="A0AAV5AZI8"/>
<comment type="cofactor">
    <cofactor evidence="4">
        <name>Mg(2+)</name>
        <dbReference type="ChEBI" id="CHEBI:18420"/>
    </cofactor>
    <text evidence="4">Binds 2 magnesium ions per subunit.</text>
</comment>
<dbReference type="GO" id="GO:0005975">
    <property type="term" value="P:carbohydrate metabolic process"/>
    <property type="evidence" value="ECO:0007669"/>
    <property type="project" value="InterPro"/>
</dbReference>
<feature type="binding site" evidence="4">
    <location>
        <position position="176"/>
    </location>
    <ligand>
        <name>Mg(2+)</name>
        <dbReference type="ChEBI" id="CHEBI:18420"/>
    </ligand>
</feature>
<feature type="binding site" evidence="3">
    <location>
        <position position="152"/>
    </location>
    <ligand>
        <name>substrate</name>
    </ligand>
</feature>
<name>A0AAV5AZI8_9FLAO</name>
<evidence type="ECO:0000313" key="8">
    <source>
        <dbReference type="Proteomes" id="UP001207736"/>
    </source>
</evidence>
<dbReference type="InterPro" id="IPR010972">
    <property type="entry name" value="Beta-PGM"/>
</dbReference>
<keyword evidence="4" id="KW-0479">Metal-binding</keyword>
<evidence type="ECO:0000256" key="3">
    <source>
        <dbReference type="PIRSR" id="PIRSR610972-2"/>
    </source>
</evidence>
<organism evidence="6 8">
    <name type="scientific">Capnocytophaga catalasegens</name>
    <dbReference type="NCBI Taxonomy" id="1004260"/>
    <lineage>
        <taxon>Bacteria</taxon>
        <taxon>Pseudomonadati</taxon>
        <taxon>Bacteroidota</taxon>
        <taxon>Flavobacteriia</taxon>
        <taxon>Flavobacteriales</taxon>
        <taxon>Flavobacteriaceae</taxon>
        <taxon>Capnocytophaga</taxon>
    </lineage>
</organism>
<dbReference type="GO" id="GO:0050308">
    <property type="term" value="F:sugar-phosphatase activity"/>
    <property type="evidence" value="ECO:0007669"/>
    <property type="project" value="TreeGrafter"/>
</dbReference>
<dbReference type="Gene3D" id="3.40.50.1000">
    <property type="entry name" value="HAD superfamily/HAD-like"/>
    <property type="match status" value="1"/>
</dbReference>
<dbReference type="PANTHER" id="PTHR43481">
    <property type="entry name" value="FRUCTOSE-1-PHOSPHATE PHOSPHATASE"/>
    <property type="match status" value="1"/>
</dbReference>
<proteinExistence type="inferred from homology"/>
<dbReference type="SFLD" id="SFLDG01129">
    <property type="entry name" value="C1.5:_HAD__Beta-PGM__Phosphata"/>
    <property type="match status" value="1"/>
</dbReference>
<feature type="binding site" evidence="4">
    <location>
        <position position="177"/>
    </location>
    <ligand>
        <name>Mg(2+)</name>
        <dbReference type="ChEBI" id="CHEBI:18420"/>
    </ligand>
</feature>
<dbReference type="InterPro" id="IPR041492">
    <property type="entry name" value="HAD_2"/>
</dbReference>
<dbReference type="InterPro" id="IPR023214">
    <property type="entry name" value="HAD_sf"/>
</dbReference>
<sequence length="220" mass="24208">MGEEKNKLKMKGYIFDLDGVIVDTAKFHFVAWKKIGEEFGFSLTHELNEQLKGVSRVDSLQKILHWAGVSVSDEKFNELATRKNEDYLSYVAQMNENDILPGVKTFLQKLRSEGKKIALGSASKNARLILEKTGIISLFDAIVDGNDVTKAKPDPEVFIIAAQKIGVKNEECVVFEDSEAGVQAAKTAGMKAIGIGSADVLHQADEVFADFEQVIQKGTL</sequence>
<feature type="binding site" evidence="4">
    <location>
        <position position="18"/>
    </location>
    <ligand>
        <name>Mg(2+)</name>
        <dbReference type="ChEBI" id="CHEBI:18420"/>
    </ligand>
</feature>
<feature type="binding site" evidence="3">
    <location>
        <begin position="51"/>
        <end position="56"/>
    </location>
    <ligand>
        <name>substrate</name>
    </ligand>
</feature>
<dbReference type="GO" id="GO:0000287">
    <property type="term" value="F:magnesium ion binding"/>
    <property type="evidence" value="ECO:0007669"/>
    <property type="project" value="InterPro"/>
</dbReference>
<evidence type="ECO:0000313" key="9">
    <source>
        <dbReference type="Proteomes" id="UP001208692"/>
    </source>
</evidence>
<feature type="active site" description="Nucleophile" evidence="2">
    <location>
        <position position="16"/>
    </location>
</feature>
<protein>
    <submittedName>
        <fullName evidence="6">Beta-phosphoglucomutase</fullName>
    </submittedName>
</protein>
<keyword evidence="9" id="KW-1185">Reference proteome</keyword>
<dbReference type="Gene3D" id="1.10.150.240">
    <property type="entry name" value="Putative phosphatase, domain 2"/>
    <property type="match status" value="1"/>
</dbReference>
<dbReference type="GO" id="GO:0008801">
    <property type="term" value="F:beta-phosphoglucomutase activity"/>
    <property type="evidence" value="ECO:0007669"/>
    <property type="project" value="InterPro"/>
</dbReference>
<feature type="binding site" evidence="3">
    <location>
        <position position="83"/>
    </location>
    <ligand>
        <name>substrate</name>
    </ligand>
</feature>
<dbReference type="InterPro" id="IPR010976">
    <property type="entry name" value="B-phosphoglucomutase_hydrolase"/>
</dbReference>
<dbReference type="EMBL" id="BQKA01000058">
    <property type="protein sequence ID" value="GJM51481.1"/>
    <property type="molecule type" value="Genomic_DNA"/>
</dbReference>
<dbReference type="Proteomes" id="UP001207736">
    <property type="component" value="Unassembled WGS sequence"/>
</dbReference>
<dbReference type="CDD" id="cd02598">
    <property type="entry name" value="HAD_BPGM"/>
    <property type="match status" value="1"/>
</dbReference>
<dbReference type="InterPro" id="IPR051806">
    <property type="entry name" value="HAD-like_SPP"/>
</dbReference>
<feature type="binding site" evidence="3">
    <location>
        <position position="59"/>
    </location>
    <ligand>
        <name>substrate</name>
    </ligand>
</feature>
<feature type="site" description="Important for catalytic activity and assists the phosphoryl transfer reaction to Asp8 by balancing charge and orienting the reacting groups" evidence="5">
    <location>
        <position position="121"/>
    </location>
</feature>
<evidence type="ECO:0000313" key="7">
    <source>
        <dbReference type="EMBL" id="GJM53989.1"/>
    </source>
</evidence>
<comment type="similarity">
    <text evidence="1">Belongs to the HAD-like hydrolase superfamily. CbbY/CbbZ/Gph/YieH family.</text>
</comment>
<dbReference type="PRINTS" id="PR00413">
    <property type="entry name" value="HADHALOGNASE"/>
</dbReference>
<reference evidence="6 9" key="1">
    <citation type="submission" date="2021-11" db="EMBL/GenBank/DDBJ databases">
        <title>Draft genome sequence of Capnocytophaga sp. strain KC07075 isolated from cat oral cavity.</title>
        <authorList>
            <person name="Suzuki M."/>
            <person name="Imaoka K."/>
            <person name="Kimura M."/>
            <person name="Morikawa S."/>
            <person name="Maeda K."/>
        </authorList>
    </citation>
    <scope>NUCLEOTIDE SEQUENCE</scope>
    <source>
        <strain evidence="6">KC07075</strain>
        <strain evidence="7 9">KC07079</strain>
    </source>
</reference>
<dbReference type="SFLD" id="SFLDG01135">
    <property type="entry name" value="C1.5.6:_HAD__Beta-PGM__Phospha"/>
    <property type="match status" value="1"/>
</dbReference>
<dbReference type="Proteomes" id="UP001208692">
    <property type="component" value="Unassembled WGS sequence"/>
</dbReference>
<feature type="binding site" evidence="3">
    <location>
        <begin position="16"/>
        <end position="18"/>
    </location>
    <ligand>
        <name>substrate</name>
    </ligand>
</feature>
<accession>A0AAV5AZI8</accession>